<evidence type="ECO:0000256" key="3">
    <source>
        <dbReference type="ARBA" id="ARBA00022692"/>
    </source>
</evidence>
<sequence length="511" mass="57162">MDPIKDNPPSTIEEKKDVSHQLPVDVYGVTGSKAAEKDDDIDDSSIQEDEKQLVRKLDIRIMILLCFCEGVSRWDGSNALPSAKLMGIMEDLNVSEAQYRWCLTGPFLAFLILSVPINLVLRKSRASLLLGTLVTVWGAIALITPAVKNFVGLLITQIITGACAAANDPVQVYYATLWYRRYETAQRLGWFSIGGGIASSVRGLILYAATQIPNTTTIKTWQWMFIILGLPSFICGVLCILILPDKPETAKFINNEEKELAINRLSKEQAYTASQYSWSWKQVISVLLDWKLYCFTLLFLTDNIVAGGTRLNLPSIIDGMGYWTEQQSVALAVPPYALGCIMIYPVSWLSDKFKQRVYFMVVVYLITAASILLLMFVPEEIVGLRYFAVCAFRALTLLFSPIRNSWASGAFSGLTRRAVALAIFFMGSAAGNAIAGQAYFDPPNYRMGYTVALCSLAVSILLSLSLRVVFSRENKRRNQIMQDHRKREHQITKYGGPDLVGDRHPDYRYSL</sequence>
<keyword evidence="5 6" id="KW-0472">Membrane</keyword>
<reference evidence="7" key="1">
    <citation type="journal article" date="2022" name="IScience">
        <title>Evolution of zygomycete secretomes and the origins of terrestrial fungal ecologies.</title>
        <authorList>
            <person name="Chang Y."/>
            <person name="Wang Y."/>
            <person name="Mondo S."/>
            <person name="Ahrendt S."/>
            <person name="Andreopoulos W."/>
            <person name="Barry K."/>
            <person name="Beard J."/>
            <person name="Benny G.L."/>
            <person name="Blankenship S."/>
            <person name="Bonito G."/>
            <person name="Cuomo C."/>
            <person name="Desiro A."/>
            <person name="Gervers K.A."/>
            <person name="Hundley H."/>
            <person name="Kuo A."/>
            <person name="LaButti K."/>
            <person name="Lang B.F."/>
            <person name="Lipzen A."/>
            <person name="O'Donnell K."/>
            <person name="Pangilinan J."/>
            <person name="Reynolds N."/>
            <person name="Sandor L."/>
            <person name="Smith M.E."/>
            <person name="Tsang A."/>
            <person name="Grigoriev I.V."/>
            <person name="Stajich J.E."/>
            <person name="Spatafora J.W."/>
        </authorList>
    </citation>
    <scope>NUCLEOTIDE SEQUENCE</scope>
    <source>
        <strain evidence="7">RSA 2281</strain>
    </source>
</reference>
<evidence type="ECO:0000256" key="4">
    <source>
        <dbReference type="ARBA" id="ARBA00022989"/>
    </source>
</evidence>
<organism evidence="7 8">
    <name type="scientific">Phascolomyces articulosus</name>
    <dbReference type="NCBI Taxonomy" id="60185"/>
    <lineage>
        <taxon>Eukaryota</taxon>
        <taxon>Fungi</taxon>
        <taxon>Fungi incertae sedis</taxon>
        <taxon>Mucoromycota</taxon>
        <taxon>Mucoromycotina</taxon>
        <taxon>Mucoromycetes</taxon>
        <taxon>Mucorales</taxon>
        <taxon>Lichtheimiaceae</taxon>
        <taxon>Phascolomyces</taxon>
    </lineage>
</organism>
<dbReference type="SUPFAM" id="SSF103473">
    <property type="entry name" value="MFS general substrate transporter"/>
    <property type="match status" value="1"/>
</dbReference>
<dbReference type="GO" id="GO:0022857">
    <property type="term" value="F:transmembrane transporter activity"/>
    <property type="evidence" value="ECO:0007669"/>
    <property type="project" value="InterPro"/>
</dbReference>
<name>A0AAD5PDM5_9FUNG</name>
<keyword evidence="8" id="KW-1185">Reference proteome</keyword>
<keyword evidence="2" id="KW-0813">Transport</keyword>
<dbReference type="Gene3D" id="1.20.1250.20">
    <property type="entry name" value="MFS general substrate transporter like domains"/>
    <property type="match status" value="2"/>
</dbReference>
<evidence type="ECO:0000256" key="1">
    <source>
        <dbReference type="ARBA" id="ARBA00004141"/>
    </source>
</evidence>
<feature type="transmembrane region" description="Helical" evidence="6">
    <location>
        <begin position="329"/>
        <end position="350"/>
    </location>
</feature>
<dbReference type="EMBL" id="JAIXMP010000014">
    <property type="protein sequence ID" value="KAI9262265.1"/>
    <property type="molecule type" value="Genomic_DNA"/>
</dbReference>
<evidence type="ECO:0000313" key="7">
    <source>
        <dbReference type="EMBL" id="KAI9262265.1"/>
    </source>
</evidence>
<keyword evidence="4 6" id="KW-1133">Transmembrane helix</keyword>
<evidence type="ECO:0000256" key="6">
    <source>
        <dbReference type="SAM" id="Phobius"/>
    </source>
</evidence>
<feature type="transmembrane region" description="Helical" evidence="6">
    <location>
        <begin position="383"/>
        <end position="402"/>
    </location>
</feature>
<protein>
    <submittedName>
        <fullName evidence="7">Major facilitator superfamily domain-containing protein</fullName>
    </submittedName>
</protein>
<reference evidence="7" key="2">
    <citation type="submission" date="2023-02" db="EMBL/GenBank/DDBJ databases">
        <authorList>
            <consortium name="DOE Joint Genome Institute"/>
            <person name="Mondo S.J."/>
            <person name="Chang Y."/>
            <person name="Wang Y."/>
            <person name="Ahrendt S."/>
            <person name="Andreopoulos W."/>
            <person name="Barry K."/>
            <person name="Beard J."/>
            <person name="Benny G.L."/>
            <person name="Blankenship S."/>
            <person name="Bonito G."/>
            <person name="Cuomo C."/>
            <person name="Desiro A."/>
            <person name="Gervers K.A."/>
            <person name="Hundley H."/>
            <person name="Kuo A."/>
            <person name="LaButti K."/>
            <person name="Lang B.F."/>
            <person name="Lipzen A."/>
            <person name="O'Donnell K."/>
            <person name="Pangilinan J."/>
            <person name="Reynolds N."/>
            <person name="Sandor L."/>
            <person name="Smith M.W."/>
            <person name="Tsang A."/>
            <person name="Grigoriev I.V."/>
            <person name="Stajich J.E."/>
            <person name="Spatafora J.W."/>
        </authorList>
    </citation>
    <scope>NUCLEOTIDE SEQUENCE</scope>
    <source>
        <strain evidence="7">RSA 2281</strain>
    </source>
</reference>
<feature type="transmembrane region" description="Helical" evidence="6">
    <location>
        <begin position="290"/>
        <end position="309"/>
    </location>
</feature>
<feature type="transmembrane region" description="Helical" evidence="6">
    <location>
        <begin position="357"/>
        <end position="377"/>
    </location>
</feature>
<evidence type="ECO:0000256" key="2">
    <source>
        <dbReference type="ARBA" id="ARBA00022448"/>
    </source>
</evidence>
<proteinExistence type="predicted"/>
<feature type="transmembrane region" description="Helical" evidence="6">
    <location>
        <begin position="153"/>
        <end position="176"/>
    </location>
</feature>
<feature type="transmembrane region" description="Helical" evidence="6">
    <location>
        <begin position="414"/>
        <end position="435"/>
    </location>
</feature>
<dbReference type="PANTHER" id="PTHR43791:SF36">
    <property type="entry name" value="TRANSPORTER, PUTATIVE (AFU_ORTHOLOGUE AFUA_6G08340)-RELATED"/>
    <property type="match status" value="1"/>
</dbReference>
<feature type="transmembrane region" description="Helical" evidence="6">
    <location>
        <begin position="447"/>
        <end position="470"/>
    </location>
</feature>
<dbReference type="GO" id="GO:0016020">
    <property type="term" value="C:membrane"/>
    <property type="evidence" value="ECO:0007669"/>
    <property type="project" value="UniProtKB-SubCell"/>
</dbReference>
<feature type="transmembrane region" description="Helical" evidence="6">
    <location>
        <begin position="221"/>
        <end position="243"/>
    </location>
</feature>
<evidence type="ECO:0000313" key="8">
    <source>
        <dbReference type="Proteomes" id="UP001209540"/>
    </source>
</evidence>
<dbReference type="InterPro" id="IPR011701">
    <property type="entry name" value="MFS"/>
</dbReference>
<comment type="caution">
    <text evidence="7">The sequence shown here is derived from an EMBL/GenBank/DDBJ whole genome shotgun (WGS) entry which is preliminary data.</text>
</comment>
<accession>A0AAD5PDM5</accession>
<dbReference type="PANTHER" id="PTHR43791">
    <property type="entry name" value="PERMEASE-RELATED"/>
    <property type="match status" value="1"/>
</dbReference>
<keyword evidence="3 6" id="KW-0812">Transmembrane</keyword>
<evidence type="ECO:0000256" key="5">
    <source>
        <dbReference type="ARBA" id="ARBA00023136"/>
    </source>
</evidence>
<dbReference type="AlphaFoldDB" id="A0AAD5PDM5"/>
<comment type="subcellular location">
    <subcellularLocation>
        <location evidence="1">Membrane</location>
        <topology evidence="1">Multi-pass membrane protein</topology>
    </subcellularLocation>
</comment>
<dbReference type="Pfam" id="PF07690">
    <property type="entry name" value="MFS_1"/>
    <property type="match status" value="1"/>
</dbReference>
<feature type="transmembrane region" description="Helical" evidence="6">
    <location>
        <begin position="188"/>
        <end position="209"/>
    </location>
</feature>
<dbReference type="Proteomes" id="UP001209540">
    <property type="component" value="Unassembled WGS sequence"/>
</dbReference>
<dbReference type="InterPro" id="IPR036259">
    <property type="entry name" value="MFS_trans_sf"/>
</dbReference>
<gene>
    <name evidence="7" type="ORF">BDA99DRAFT_510735</name>
</gene>
<feature type="transmembrane region" description="Helical" evidence="6">
    <location>
        <begin position="98"/>
        <end position="121"/>
    </location>
</feature>
<feature type="transmembrane region" description="Helical" evidence="6">
    <location>
        <begin position="128"/>
        <end position="147"/>
    </location>
</feature>